<dbReference type="InterPro" id="IPR019632">
    <property type="entry name" value="DUF2497"/>
</dbReference>
<protein>
    <submittedName>
        <fullName evidence="2">DUF2497 domain-containing protein</fullName>
    </submittedName>
</protein>
<feature type="compositionally biased region" description="Basic and acidic residues" evidence="1">
    <location>
        <begin position="69"/>
        <end position="85"/>
    </location>
</feature>
<evidence type="ECO:0000313" key="3">
    <source>
        <dbReference type="Proteomes" id="UP000305654"/>
    </source>
</evidence>
<gene>
    <name evidence="2" type="ORF">FE263_10345</name>
</gene>
<evidence type="ECO:0000313" key="2">
    <source>
        <dbReference type="EMBL" id="TLU72460.1"/>
    </source>
</evidence>
<feature type="region of interest" description="Disordered" evidence="1">
    <location>
        <begin position="195"/>
        <end position="214"/>
    </location>
</feature>
<feature type="region of interest" description="Disordered" evidence="1">
    <location>
        <begin position="1"/>
        <end position="24"/>
    </location>
</feature>
<proteinExistence type="predicted"/>
<dbReference type="OrthoDB" id="7189469at2"/>
<reference evidence="2 3" key="1">
    <citation type="submission" date="2019-05" db="EMBL/GenBank/DDBJ databases">
        <authorList>
            <person name="Pankratov T."/>
            <person name="Grouzdev D."/>
        </authorList>
    </citation>
    <scope>NUCLEOTIDE SEQUENCE [LARGE SCALE GENOMIC DNA]</scope>
    <source>
        <strain evidence="2 3">KEBCLARHB70R</strain>
    </source>
</reference>
<accession>A0A5R9J4A9</accession>
<dbReference type="AlphaFoldDB" id="A0A5R9J4A9"/>
<organism evidence="2 3">
    <name type="scientific">Lichenicoccus roseus</name>
    <dbReference type="NCBI Taxonomy" id="2683649"/>
    <lineage>
        <taxon>Bacteria</taxon>
        <taxon>Pseudomonadati</taxon>
        <taxon>Pseudomonadota</taxon>
        <taxon>Alphaproteobacteria</taxon>
        <taxon>Acetobacterales</taxon>
        <taxon>Acetobacteraceae</taxon>
        <taxon>Lichenicoccus</taxon>
    </lineage>
</organism>
<evidence type="ECO:0000256" key="1">
    <source>
        <dbReference type="SAM" id="MobiDB-lite"/>
    </source>
</evidence>
<dbReference type="Pfam" id="PF10691">
    <property type="entry name" value="DUF2497"/>
    <property type="match status" value="1"/>
</dbReference>
<keyword evidence="3" id="KW-1185">Reference proteome</keyword>
<feature type="compositionally biased region" description="Basic and acidic residues" evidence="1">
    <location>
        <begin position="108"/>
        <end position="123"/>
    </location>
</feature>
<feature type="compositionally biased region" description="Basic and acidic residues" evidence="1">
    <location>
        <begin position="1"/>
        <end position="10"/>
    </location>
</feature>
<name>A0A5R9J4A9_9PROT</name>
<feature type="region of interest" description="Disordered" evidence="1">
    <location>
        <begin position="58"/>
        <end position="163"/>
    </location>
</feature>
<comment type="caution">
    <text evidence="2">The sequence shown here is derived from an EMBL/GenBank/DDBJ whole genome shotgun (WGS) entry which is preliminary data.</text>
</comment>
<sequence>MTIKPRDTKQAGETSGDDDGSMDTILASIRRILNEDEAAPAEAPRDRPSEEVLILDDSMLARSQPARPEIAKPDTVKPPETRPEVARPGVGAPEAGSVDTRTIAAARPEPEAIRPEPVERREPPLSIPPVPPESASISPPALSSGFTPRLAGVASQRSRAEDSERAALEELIAARTRAATEQSFDALHAALKREEAANAPPAAPSPMLLRGGGPSLEDMVRQELRGLLSAWLDEHLPGLVEALVRSQIEKMVRRGS</sequence>
<dbReference type="Proteomes" id="UP000305654">
    <property type="component" value="Unassembled WGS sequence"/>
</dbReference>
<dbReference type="EMBL" id="VCDI01000003">
    <property type="protein sequence ID" value="TLU72460.1"/>
    <property type="molecule type" value="Genomic_DNA"/>
</dbReference>
<dbReference type="RefSeq" id="WP_138325922.1">
    <property type="nucleotide sequence ID" value="NZ_VCDI01000003.1"/>
</dbReference>